<keyword evidence="3" id="KW-0731">Sigma factor</keyword>
<dbReference type="CDD" id="cd06171">
    <property type="entry name" value="Sigma70_r4"/>
    <property type="match status" value="1"/>
</dbReference>
<dbReference type="InterPro" id="IPR013249">
    <property type="entry name" value="RNA_pol_sigma70_r4_t2"/>
</dbReference>
<evidence type="ECO:0000259" key="6">
    <source>
        <dbReference type="Pfam" id="PF08281"/>
    </source>
</evidence>
<dbReference type="InterPro" id="IPR036388">
    <property type="entry name" value="WH-like_DNA-bd_sf"/>
</dbReference>
<dbReference type="InterPro" id="IPR013325">
    <property type="entry name" value="RNA_pol_sigma_r2"/>
</dbReference>
<dbReference type="InterPro" id="IPR013324">
    <property type="entry name" value="RNA_pol_sigma_r3/r4-like"/>
</dbReference>
<dbReference type="InterPro" id="IPR039425">
    <property type="entry name" value="RNA_pol_sigma-70-like"/>
</dbReference>
<keyword evidence="9" id="KW-1185">Reference proteome</keyword>
<reference evidence="9 10" key="1">
    <citation type="submission" date="2020-08" db="EMBL/GenBank/DDBJ databases">
        <title>Genomic Encyclopedia of Type Strains, Phase IV (KMG-V): Genome sequencing to study the core and pangenomes of soil and plant-associated prokaryotes.</title>
        <authorList>
            <person name="Whitman W."/>
        </authorList>
    </citation>
    <scope>NUCLEOTIDE SEQUENCE [LARGE SCALE GENOMIC DNA]</scope>
    <source>
        <strain evidence="7 9">ANJLi2</strain>
        <strain evidence="8 10">MP601</strain>
    </source>
</reference>
<evidence type="ECO:0000313" key="8">
    <source>
        <dbReference type="EMBL" id="MBB6128470.1"/>
    </source>
</evidence>
<gene>
    <name evidence="8" type="ORF">HDF22_002591</name>
    <name evidence="7" type="ORF">HDF23_003179</name>
</gene>
<dbReference type="SUPFAM" id="SSF88659">
    <property type="entry name" value="Sigma3 and sigma4 domains of RNA polymerase sigma factors"/>
    <property type="match status" value="1"/>
</dbReference>
<dbReference type="Pfam" id="PF04542">
    <property type="entry name" value="Sigma70_r2"/>
    <property type="match status" value="1"/>
</dbReference>
<dbReference type="GO" id="GO:0016987">
    <property type="term" value="F:sigma factor activity"/>
    <property type="evidence" value="ECO:0007669"/>
    <property type="project" value="UniProtKB-KW"/>
</dbReference>
<organism evidence="8 10">
    <name type="scientific">Mucilaginibacter lappiensis</name>
    <dbReference type="NCBI Taxonomy" id="354630"/>
    <lineage>
        <taxon>Bacteria</taxon>
        <taxon>Pseudomonadati</taxon>
        <taxon>Bacteroidota</taxon>
        <taxon>Sphingobacteriia</taxon>
        <taxon>Sphingobacteriales</taxon>
        <taxon>Sphingobacteriaceae</taxon>
        <taxon>Mucilaginibacter</taxon>
    </lineage>
</organism>
<dbReference type="Gene3D" id="1.10.1740.10">
    <property type="match status" value="1"/>
</dbReference>
<dbReference type="RefSeq" id="WP_076373936.1">
    <property type="nucleotide sequence ID" value="NZ_FTMG01000006.1"/>
</dbReference>
<dbReference type="GO" id="GO:0003677">
    <property type="term" value="F:DNA binding"/>
    <property type="evidence" value="ECO:0007669"/>
    <property type="project" value="InterPro"/>
</dbReference>
<evidence type="ECO:0000313" key="9">
    <source>
        <dbReference type="Proteomes" id="UP000541583"/>
    </source>
</evidence>
<dbReference type="NCBIfam" id="TIGR02937">
    <property type="entry name" value="sigma70-ECF"/>
    <property type="match status" value="1"/>
</dbReference>
<sequence>MITKNDEIRITKLTQGDARAFEALFKLYYTRLTLFCNRFVNDLSISEEIVADVFALLWEKGHEVTFSTSVGSYLFKMVQNRSLNYLKHQKIENLYAAYLEKNNLFDEVRNTVESGYEEKELTHQINAAIDTLPEKCREIFVMSRFSDMKYKEIASKLNISPKTVERQVGIALEKLRQTLKHVTYLFFL</sequence>
<dbReference type="STRING" id="354630.SAMN05421821_106230"/>
<dbReference type="AlphaFoldDB" id="A0A1N7A3I7"/>
<evidence type="ECO:0000259" key="5">
    <source>
        <dbReference type="Pfam" id="PF04542"/>
    </source>
</evidence>
<dbReference type="InterPro" id="IPR007627">
    <property type="entry name" value="RNA_pol_sigma70_r2"/>
</dbReference>
<comment type="similarity">
    <text evidence="1">Belongs to the sigma-70 factor family. ECF subfamily.</text>
</comment>
<dbReference type="EMBL" id="JACHCA010000006">
    <property type="protein sequence ID" value="MBB6128470.1"/>
    <property type="molecule type" value="Genomic_DNA"/>
</dbReference>
<evidence type="ECO:0000256" key="3">
    <source>
        <dbReference type="ARBA" id="ARBA00023082"/>
    </source>
</evidence>
<name>A0A1N7A3I7_9SPHI</name>
<feature type="domain" description="RNA polymerase sigma factor 70 region 4 type 2" evidence="6">
    <location>
        <begin position="124"/>
        <end position="175"/>
    </location>
</feature>
<evidence type="ECO:0000313" key="10">
    <source>
        <dbReference type="Proteomes" id="UP000548326"/>
    </source>
</evidence>
<comment type="caution">
    <text evidence="8">The sequence shown here is derived from an EMBL/GenBank/DDBJ whole genome shotgun (WGS) entry which is preliminary data.</text>
</comment>
<dbReference type="PANTHER" id="PTHR43133">
    <property type="entry name" value="RNA POLYMERASE ECF-TYPE SIGMA FACTO"/>
    <property type="match status" value="1"/>
</dbReference>
<dbReference type="InterPro" id="IPR014327">
    <property type="entry name" value="RNA_pol_sigma70_bacteroid"/>
</dbReference>
<dbReference type="NCBIfam" id="TIGR02985">
    <property type="entry name" value="Sig70_bacteroi1"/>
    <property type="match status" value="1"/>
</dbReference>
<evidence type="ECO:0000313" key="7">
    <source>
        <dbReference type="EMBL" id="MBB6110423.1"/>
    </source>
</evidence>
<dbReference type="PANTHER" id="PTHR43133:SF46">
    <property type="entry name" value="RNA POLYMERASE SIGMA-70 FACTOR ECF SUBFAMILY"/>
    <property type="match status" value="1"/>
</dbReference>
<evidence type="ECO:0000256" key="2">
    <source>
        <dbReference type="ARBA" id="ARBA00023015"/>
    </source>
</evidence>
<proteinExistence type="inferred from homology"/>
<dbReference type="GO" id="GO:0006352">
    <property type="term" value="P:DNA-templated transcription initiation"/>
    <property type="evidence" value="ECO:0007669"/>
    <property type="project" value="InterPro"/>
</dbReference>
<dbReference type="EMBL" id="JACHCB010000007">
    <property type="protein sequence ID" value="MBB6110423.1"/>
    <property type="molecule type" value="Genomic_DNA"/>
</dbReference>
<evidence type="ECO:0000256" key="4">
    <source>
        <dbReference type="ARBA" id="ARBA00023163"/>
    </source>
</evidence>
<evidence type="ECO:0000256" key="1">
    <source>
        <dbReference type="ARBA" id="ARBA00010641"/>
    </source>
</evidence>
<dbReference type="Proteomes" id="UP000541583">
    <property type="component" value="Unassembled WGS sequence"/>
</dbReference>
<protein>
    <submittedName>
        <fullName evidence="8">RNA polymerase sigma-70 factor (ECF subfamily)</fullName>
    </submittedName>
</protein>
<accession>A0A1N7A3I7</accession>
<feature type="domain" description="RNA polymerase sigma-70 region 2" evidence="5">
    <location>
        <begin position="24"/>
        <end position="90"/>
    </location>
</feature>
<keyword evidence="4" id="KW-0804">Transcription</keyword>
<keyword evidence="2" id="KW-0805">Transcription regulation</keyword>
<dbReference type="InterPro" id="IPR014284">
    <property type="entry name" value="RNA_pol_sigma-70_dom"/>
</dbReference>
<dbReference type="Gene3D" id="1.10.10.10">
    <property type="entry name" value="Winged helix-like DNA-binding domain superfamily/Winged helix DNA-binding domain"/>
    <property type="match status" value="1"/>
</dbReference>
<dbReference type="SUPFAM" id="SSF88946">
    <property type="entry name" value="Sigma2 domain of RNA polymerase sigma factors"/>
    <property type="match status" value="1"/>
</dbReference>
<dbReference type="Proteomes" id="UP000548326">
    <property type="component" value="Unassembled WGS sequence"/>
</dbReference>
<dbReference type="OrthoDB" id="1100095at2"/>
<dbReference type="Pfam" id="PF08281">
    <property type="entry name" value="Sigma70_r4_2"/>
    <property type="match status" value="1"/>
</dbReference>